<dbReference type="GeneID" id="20651812"/>
<sequence length="86" mass="9466">LLPLVQANLNHTPVVSLGNCAPVELFTGLPAPSALDVREQRCMAAMARSKGTVCNFSEGDYVLWSRVDQRLQGGKLLVRWVEPFQV</sequence>
<dbReference type="RefSeq" id="XP_009535602.1">
    <property type="nucleotide sequence ID" value="XM_009537307.1"/>
</dbReference>
<feature type="non-terminal residue" evidence="1">
    <location>
        <position position="1"/>
    </location>
</feature>
<accession>G5A6L4</accession>
<dbReference type="EMBL" id="JH159160">
    <property type="protein sequence ID" value="EGZ08969.1"/>
    <property type="molecule type" value="Genomic_DNA"/>
</dbReference>
<evidence type="ECO:0000313" key="1">
    <source>
        <dbReference type="EMBL" id="EGZ08969.1"/>
    </source>
</evidence>
<organism evidence="1 2">
    <name type="scientific">Phytophthora sojae (strain P6497)</name>
    <name type="common">Soybean stem and root rot agent</name>
    <name type="synonym">Phytophthora megasperma f. sp. glycines</name>
    <dbReference type="NCBI Taxonomy" id="1094619"/>
    <lineage>
        <taxon>Eukaryota</taxon>
        <taxon>Sar</taxon>
        <taxon>Stramenopiles</taxon>
        <taxon>Oomycota</taxon>
        <taxon>Peronosporomycetes</taxon>
        <taxon>Peronosporales</taxon>
        <taxon>Peronosporaceae</taxon>
        <taxon>Phytophthora</taxon>
    </lineage>
</organism>
<dbReference type="Proteomes" id="UP000002640">
    <property type="component" value="Unassembled WGS sequence"/>
</dbReference>
<name>G5A6L4_PHYSP</name>
<reference evidence="1 2" key="1">
    <citation type="journal article" date="2006" name="Science">
        <title>Phytophthora genome sequences uncover evolutionary origins and mechanisms of pathogenesis.</title>
        <authorList>
            <person name="Tyler B.M."/>
            <person name="Tripathy S."/>
            <person name="Zhang X."/>
            <person name="Dehal P."/>
            <person name="Jiang R.H."/>
            <person name="Aerts A."/>
            <person name="Arredondo F.D."/>
            <person name="Baxter L."/>
            <person name="Bensasson D."/>
            <person name="Beynon J.L."/>
            <person name="Chapman J."/>
            <person name="Damasceno C.M."/>
            <person name="Dorrance A.E."/>
            <person name="Dou D."/>
            <person name="Dickerman A.W."/>
            <person name="Dubchak I.L."/>
            <person name="Garbelotto M."/>
            <person name="Gijzen M."/>
            <person name="Gordon S.G."/>
            <person name="Govers F."/>
            <person name="Grunwald N.J."/>
            <person name="Huang W."/>
            <person name="Ivors K.L."/>
            <person name="Jones R.W."/>
            <person name="Kamoun S."/>
            <person name="Krampis K."/>
            <person name="Lamour K.H."/>
            <person name="Lee M.K."/>
            <person name="McDonald W.H."/>
            <person name="Medina M."/>
            <person name="Meijer H.J."/>
            <person name="Nordberg E.K."/>
            <person name="Maclean D.J."/>
            <person name="Ospina-Giraldo M.D."/>
            <person name="Morris P.F."/>
            <person name="Phuntumart V."/>
            <person name="Putnam N.H."/>
            <person name="Rash S."/>
            <person name="Rose J.K."/>
            <person name="Sakihama Y."/>
            <person name="Salamov A.A."/>
            <person name="Savidor A."/>
            <person name="Scheuring C.F."/>
            <person name="Smith B.M."/>
            <person name="Sobral B.W."/>
            <person name="Terry A."/>
            <person name="Torto-Alalibo T.A."/>
            <person name="Win J."/>
            <person name="Xu Z."/>
            <person name="Zhang H."/>
            <person name="Grigoriev I.V."/>
            <person name="Rokhsar D.S."/>
            <person name="Boore J.L."/>
        </authorList>
    </citation>
    <scope>NUCLEOTIDE SEQUENCE [LARGE SCALE GENOMIC DNA]</scope>
    <source>
        <strain evidence="1 2">P6497</strain>
    </source>
</reference>
<evidence type="ECO:0000313" key="2">
    <source>
        <dbReference type="Proteomes" id="UP000002640"/>
    </source>
</evidence>
<dbReference type="InParanoid" id="G5A6L4"/>
<keyword evidence="2" id="KW-1185">Reference proteome</keyword>
<dbReference type="AlphaFoldDB" id="G5A6L4"/>
<proteinExistence type="predicted"/>
<dbReference type="KEGG" id="psoj:PHYSODRAFT_414166"/>
<feature type="non-terminal residue" evidence="1">
    <location>
        <position position="86"/>
    </location>
</feature>
<protein>
    <submittedName>
        <fullName evidence="1">Uncharacterized protein</fullName>
    </submittedName>
</protein>
<gene>
    <name evidence="1" type="ORF">PHYSODRAFT_414166</name>
</gene>